<dbReference type="InterPro" id="IPR001345">
    <property type="entry name" value="PG/BPGM_mutase_AS"/>
</dbReference>
<name>A0AB36TB93_ACETH</name>
<evidence type="ECO:0000313" key="5">
    <source>
        <dbReference type="Proteomes" id="UP000223596"/>
    </source>
</evidence>
<dbReference type="SUPFAM" id="SSF53254">
    <property type="entry name" value="Phosphoglycerate mutase-like"/>
    <property type="match status" value="1"/>
</dbReference>
<evidence type="ECO:0000256" key="3">
    <source>
        <dbReference type="PIRSR" id="PIRSR613078-2"/>
    </source>
</evidence>
<evidence type="ECO:0000256" key="1">
    <source>
        <dbReference type="ARBA" id="ARBA00022801"/>
    </source>
</evidence>
<keyword evidence="1" id="KW-0378">Hydrolase</keyword>
<sequence>MKIYLIRHGETDWNKKLKIQGQADIPLNQTGRMQAEIAAKYLDGIQFDAVFSSPLLRARETAKIIIKDRKIPFYIDDRLKEISYGIREGQSLRLIHAFPFLRLHAYFKKPESYIPPKGGETIRELKDRCRSFLDERIVPMEEIYNNVLISGHGALIRAMISVVVSLPDSYFWSGKEQGNCAVTIMECKNKEIKLIEEAIDTQSN</sequence>
<dbReference type="AlphaFoldDB" id="A0AB36TB93"/>
<dbReference type="Proteomes" id="UP000223596">
    <property type="component" value="Unassembled WGS sequence"/>
</dbReference>
<evidence type="ECO:0000313" key="4">
    <source>
        <dbReference type="EMBL" id="PFH01354.1"/>
    </source>
</evidence>
<dbReference type="InterPro" id="IPR029033">
    <property type="entry name" value="His_PPase_superfam"/>
</dbReference>
<dbReference type="GO" id="GO:0043456">
    <property type="term" value="P:regulation of pentose-phosphate shunt"/>
    <property type="evidence" value="ECO:0007669"/>
    <property type="project" value="TreeGrafter"/>
</dbReference>
<dbReference type="CDD" id="cd07067">
    <property type="entry name" value="HP_PGM_like"/>
    <property type="match status" value="1"/>
</dbReference>
<protein>
    <submittedName>
        <fullName evidence="4">Phosphoglycerate mutase</fullName>
    </submittedName>
</protein>
<accession>A0AB36TB93</accession>
<dbReference type="GO" id="GO:0045820">
    <property type="term" value="P:negative regulation of glycolytic process"/>
    <property type="evidence" value="ECO:0007669"/>
    <property type="project" value="TreeGrafter"/>
</dbReference>
<dbReference type="RefSeq" id="WP_003513173.1">
    <property type="nucleotide sequence ID" value="NZ_CP013828.1"/>
</dbReference>
<comment type="caution">
    <text evidence="4">The sequence shown here is derived from an EMBL/GenBank/DDBJ whole genome shotgun (WGS) entry which is preliminary data.</text>
</comment>
<dbReference type="InterPro" id="IPR013078">
    <property type="entry name" value="His_Pase_superF_clade-1"/>
</dbReference>
<feature type="binding site" evidence="3">
    <location>
        <begin position="7"/>
        <end position="14"/>
    </location>
    <ligand>
        <name>substrate</name>
    </ligand>
</feature>
<reference evidence="4 5" key="1">
    <citation type="submission" date="2017-09" db="EMBL/GenBank/DDBJ databases">
        <title>Evaluation of Pacific Biosciences Sequencing Technology to Finishing C. thermocellum Genome Sequences.</title>
        <authorList>
            <person name="Brown S."/>
        </authorList>
    </citation>
    <scope>NUCLEOTIDE SEQUENCE [LARGE SCALE GENOMIC DNA]</scope>
    <source>
        <strain evidence="4 5">AD2</strain>
    </source>
</reference>
<dbReference type="PROSITE" id="PS00175">
    <property type="entry name" value="PG_MUTASE"/>
    <property type="match status" value="1"/>
</dbReference>
<feature type="active site" description="Proton donor/acceptor" evidence="2">
    <location>
        <position position="81"/>
    </location>
</feature>
<dbReference type="SMART" id="SM00855">
    <property type="entry name" value="PGAM"/>
    <property type="match status" value="1"/>
</dbReference>
<dbReference type="PANTHER" id="PTHR46517:SF1">
    <property type="entry name" value="FRUCTOSE-2,6-BISPHOSPHATASE TIGAR"/>
    <property type="match status" value="1"/>
</dbReference>
<dbReference type="GO" id="GO:0004331">
    <property type="term" value="F:fructose-2,6-bisphosphate 2-phosphatase activity"/>
    <property type="evidence" value="ECO:0007669"/>
    <property type="project" value="TreeGrafter"/>
</dbReference>
<dbReference type="EMBL" id="PDBW01000001">
    <property type="protein sequence ID" value="PFH01354.1"/>
    <property type="molecule type" value="Genomic_DNA"/>
</dbReference>
<dbReference type="InterPro" id="IPR051695">
    <property type="entry name" value="Phosphoglycerate_Mutase"/>
</dbReference>
<feature type="active site" description="Tele-phosphohistidine intermediate" evidence="2">
    <location>
        <position position="8"/>
    </location>
</feature>
<dbReference type="Gene3D" id="3.40.50.1240">
    <property type="entry name" value="Phosphoglycerate mutase-like"/>
    <property type="match status" value="1"/>
</dbReference>
<evidence type="ECO:0000256" key="2">
    <source>
        <dbReference type="PIRSR" id="PIRSR613078-1"/>
    </source>
</evidence>
<dbReference type="PANTHER" id="PTHR46517">
    <property type="entry name" value="FRUCTOSE-2,6-BISPHOSPHATASE TIGAR"/>
    <property type="match status" value="1"/>
</dbReference>
<feature type="binding site" evidence="3">
    <location>
        <position position="57"/>
    </location>
    <ligand>
        <name>substrate</name>
    </ligand>
</feature>
<organism evidence="4 5">
    <name type="scientific">Acetivibrio thermocellus AD2</name>
    <dbReference type="NCBI Taxonomy" id="1138384"/>
    <lineage>
        <taxon>Bacteria</taxon>
        <taxon>Bacillati</taxon>
        <taxon>Bacillota</taxon>
        <taxon>Clostridia</taxon>
        <taxon>Eubacteriales</taxon>
        <taxon>Oscillospiraceae</taxon>
        <taxon>Acetivibrio</taxon>
    </lineage>
</organism>
<dbReference type="GO" id="GO:0005829">
    <property type="term" value="C:cytosol"/>
    <property type="evidence" value="ECO:0007669"/>
    <property type="project" value="TreeGrafter"/>
</dbReference>
<dbReference type="Pfam" id="PF00300">
    <property type="entry name" value="His_Phos_1"/>
    <property type="match status" value="1"/>
</dbReference>
<gene>
    <name evidence="4" type="ORF">M972_1184</name>
</gene>
<proteinExistence type="predicted"/>
<feature type="binding site" evidence="3">
    <location>
        <begin position="81"/>
        <end position="84"/>
    </location>
    <ligand>
        <name>substrate</name>
    </ligand>
</feature>